<accession>A0A2A6CEA7</accession>
<dbReference type="InterPro" id="IPR051119">
    <property type="entry name" value="Nematode_SR-like"/>
</dbReference>
<organism evidence="5 6">
    <name type="scientific">Pristionchus pacificus</name>
    <name type="common">Parasitic nematode worm</name>
    <dbReference type="NCBI Taxonomy" id="54126"/>
    <lineage>
        <taxon>Eukaryota</taxon>
        <taxon>Metazoa</taxon>
        <taxon>Ecdysozoa</taxon>
        <taxon>Nematoda</taxon>
        <taxon>Chromadorea</taxon>
        <taxon>Rhabditida</taxon>
        <taxon>Rhabditina</taxon>
        <taxon>Diplogasteromorpha</taxon>
        <taxon>Diplogasteroidea</taxon>
        <taxon>Neodiplogasteridae</taxon>
        <taxon>Pristionchus</taxon>
    </lineage>
</organism>
<evidence type="ECO:0000313" key="6">
    <source>
        <dbReference type="Proteomes" id="UP000005239"/>
    </source>
</evidence>
<dbReference type="InterPro" id="IPR017452">
    <property type="entry name" value="GPCR_Rhodpsn_7TM"/>
</dbReference>
<sequence length="328" mass="37469">MSFDQMPLYHYVIMAVGWPSIVLYALMIVSIIKHRHNNALLRSSFFNMVLAEAIPEFILFFYVEFLMRTRKFGFLQIFKKQANSWLVEIVFFGHNSLRNVVILGFIPFALNRFMALRSPTSYTNTWTPRFTLFLILLCWIGGFVLAVPIYFYPSANFSYLPNKYGGLTLDASNDVLDYDSISAISTVSSVFGICSMLYLLSFLSLRRVLSSVAAKSSTRAKEDFLLMLSSVLTFSMMSFDVAVFAMQFIATAAGQNGLVSLSFDLWFVTTELMCISQPWCLLCTNRTVRRYFLRLIRLRHDTSTLEQKGVSRIEMRTGSNASSMPSIR</sequence>
<dbReference type="GO" id="GO:0016020">
    <property type="term" value="C:membrane"/>
    <property type="evidence" value="ECO:0007669"/>
    <property type="project" value="UniProtKB-SubCell"/>
</dbReference>
<dbReference type="Gene3D" id="1.20.1070.10">
    <property type="entry name" value="Rhodopsin 7-helix transmembrane proteins"/>
    <property type="match status" value="1"/>
</dbReference>
<evidence type="ECO:0000256" key="2">
    <source>
        <dbReference type="ARBA" id="ARBA00022692"/>
    </source>
</evidence>
<gene>
    <name evidence="5" type="primary">WBGene00094431</name>
</gene>
<dbReference type="SUPFAM" id="SSF81321">
    <property type="entry name" value="Family A G protein-coupled receptor-like"/>
    <property type="match status" value="1"/>
</dbReference>
<comment type="subcellular location">
    <subcellularLocation>
        <location evidence="1">Membrane</location>
    </subcellularLocation>
</comment>
<evidence type="ECO:0000313" key="5">
    <source>
        <dbReference type="EnsemblMetazoa" id="PPA04877.1"/>
    </source>
</evidence>
<dbReference type="CDD" id="cd00637">
    <property type="entry name" value="7tm_classA_rhodopsin-like"/>
    <property type="match status" value="1"/>
</dbReference>
<keyword evidence="3" id="KW-1133">Transmembrane helix</keyword>
<reference evidence="5" key="2">
    <citation type="submission" date="2022-06" db="UniProtKB">
        <authorList>
            <consortium name="EnsemblMetazoa"/>
        </authorList>
    </citation>
    <scope>IDENTIFICATION</scope>
    <source>
        <strain evidence="5">PS312</strain>
    </source>
</reference>
<dbReference type="AlphaFoldDB" id="A0A2A6CEA7"/>
<dbReference type="OrthoDB" id="5838958at2759"/>
<dbReference type="PANTHER" id="PTHR31627:SF14">
    <property type="entry name" value="SERPENTINE RECEPTOR, CLASS T-RELATED"/>
    <property type="match status" value="1"/>
</dbReference>
<accession>A0A8R1Y7F2</accession>
<evidence type="ECO:0000256" key="3">
    <source>
        <dbReference type="ARBA" id="ARBA00022989"/>
    </source>
</evidence>
<dbReference type="Pfam" id="PF10323">
    <property type="entry name" value="7TM_GPCR_Srv"/>
    <property type="match status" value="1"/>
</dbReference>
<keyword evidence="2" id="KW-0812">Transmembrane</keyword>
<protein>
    <submittedName>
        <fullName evidence="5">Srv-4</fullName>
    </submittedName>
</protein>
<evidence type="ECO:0000256" key="4">
    <source>
        <dbReference type="ARBA" id="ARBA00023136"/>
    </source>
</evidence>
<dbReference type="Proteomes" id="UP000005239">
    <property type="component" value="Unassembled WGS sequence"/>
</dbReference>
<proteinExistence type="predicted"/>
<name>A0A2A6CEA7_PRIPA</name>
<dbReference type="PANTHER" id="PTHR31627">
    <property type="entry name" value="SERPENTINE RECEPTOR CLASS GAMMA-RELATED"/>
    <property type="match status" value="1"/>
</dbReference>
<evidence type="ECO:0000256" key="1">
    <source>
        <dbReference type="ARBA" id="ARBA00004370"/>
    </source>
</evidence>
<keyword evidence="6" id="KW-1185">Reference proteome</keyword>
<dbReference type="PROSITE" id="PS50262">
    <property type="entry name" value="G_PROTEIN_RECEP_F1_2"/>
    <property type="match status" value="1"/>
</dbReference>
<dbReference type="InterPro" id="IPR019426">
    <property type="entry name" value="7TM_GPCR_serpentine_rcpt_Srv"/>
</dbReference>
<reference evidence="6" key="1">
    <citation type="journal article" date="2008" name="Nat. Genet.">
        <title>The Pristionchus pacificus genome provides a unique perspective on nematode lifestyle and parasitism.</title>
        <authorList>
            <person name="Dieterich C."/>
            <person name="Clifton S.W."/>
            <person name="Schuster L.N."/>
            <person name="Chinwalla A."/>
            <person name="Delehaunty K."/>
            <person name="Dinkelacker I."/>
            <person name="Fulton L."/>
            <person name="Fulton R."/>
            <person name="Godfrey J."/>
            <person name="Minx P."/>
            <person name="Mitreva M."/>
            <person name="Roeseler W."/>
            <person name="Tian H."/>
            <person name="Witte H."/>
            <person name="Yang S.P."/>
            <person name="Wilson R.K."/>
            <person name="Sommer R.J."/>
        </authorList>
    </citation>
    <scope>NUCLEOTIDE SEQUENCE [LARGE SCALE GENOMIC DNA]</scope>
    <source>
        <strain evidence="6">PS312</strain>
    </source>
</reference>
<keyword evidence="4" id="KW-0472">Membrane</keyword>
<dbReference type="EnsemblMetazoa" id="PPA04877.1">
    <property type="protein sequence ID" value="PPA04877.1"/>
    <property type="gene ID" value="WBGene00094431"/>
</dbReference>